<dbReference type="Proteomes" id="UP000694864">
    <property type="component" value="Chromosome 5"/>
</dbReference>
<sequence>MRGEAESLATTAPLAPVTSQRKVRNDLEETLPKPYMARALAAPDTEHPNGTEGHDSKGMSVLQQHAAFFDENGDGIVYPWETYKRFRDLGFNPISSLFWGILIHLAFSYVTLPSWLPSPLLPIYIDNIHKAKHGSDSSTYDTEGRYVPVNLENIFSKYALTIKDKLSFKEVWNVTEGNRMAMDPFGWLSNKVEWILLYILAKDEEGFISKEAVRGCFDGSLFEYCAKKNKESANSRKQD</sequence>
<name>A0ABM0Z3H3_CAMSA</name>
<evidence type="ECO:0000256" key="2">
    <source>
        <dbReference type="SAM" id="MobiDB-lite"/>
    </source>
</evidence>
<reference evidence="5" key="2">
    <citation type="submission" date="2025-08" db="UniProtKB">
        <authorList>
            <consortium name="RefSeq"/>
        </authorList>
    </citation>
    <scope>IDENTIFICATION</scope>
    <source>
        <tissue evidence="5">Leaf</tissue>
    </source>
</reference>
<dbReference type="GeneID" id="104786234"/>
<dbReference type="RefSeq" id="XP_010509897.1">
    <property type="nucleotide sequence ID" value="XM_010511595.2"/>
</dbReference>
<evidence type="ECO:0000256" key="1">
    <source>
        <dbReference type="ARBA" id="ARBA00006765"/>
    </source>
</evidence>
<accession>A0ABM0Z3H3</accession>
<comment type="similarity">
    <text evidence="1">Belongs to the caleosin family.</text>
</comment>
<evidence type="ECO:0000313" key="5">
    <source>
        <dbReference type="RefSeq" id="XP_010509897.1"/>
    </source>
</evidence>
<keyword evidence="3" id="KW-0472">Membrane</keyword>
<feature type="transmembrane region" description="Helical" evidence="3">
    <location>
        <begin position="94"/>
        <end position="116"/>
    </location>
</feature>
<dbReference type="InterPro" id="IPR007736">
    <property type="entry name" value="Caleosin-related"/>
</dbReference>
<evidence type="ECO:0000313" key="4">
    <source>
        <dbReference type="Proteomes" id="UP000694864"/>
    </source>
</evidence>
<keyword evidence="3" id="KW-1133">Transmembrane helix</keyword>
<feature type="region of interest" description="Disordered" evidence="2">
    <location>
        <begin position="1"/>
        <end position="28"/>
    </location>
</feature>
<keyword evidence="3" id="KW-0812">Transmembrane</keyword>
<organism evidence="4 5">
    <name type="scientific">Camelina sativa</name>
    <name type="common">False flax</name>
    <name type="synonym">Myagrum sativum</name>
    <dbReference type="NCBI Taxonomy" id="90675"/>
    <lineage>
        <taxon>Eukaryota</taxon>
        <taxon>Viridiplantae</taxon>
        <taxon>Streptophyta</taxon>
        <taxon>Embryophyta</taxon>
        <taxon>Tracheophyta</taxon>
        <taxon>Spermatophyta</taxon>
        <taxon>Magnoliopsida</taxon>
        <taxon>eudicotyledons</taxon>
        <taxon>Gunneridae</taxon>
        <taxon>Pentapetalae</taxon>
        <taxon>rosids</taxon>
        <taxon>malvids</taxon>
        <taxon>Brassicales</taxon>
        <taxon>Brassicaceae</taxon>
        <taxon>Camelineae</taxon>
        <taxon>Camelina</taxon>
    </lineage>
</organism>
<dbReference type="PANTHER" id="PTHR31495:SF48">
    <property type="entry name" value="PEROXYGENASE 3-RELATED"/>
    <property type="match status" value="1"/>
</dbReference>
<gene>
    <name evidence="5" type="primary">LOC104786234</name>
</gene>
<keyword evidence="4" id="KW-1185">Reference proteome</keyword>
<dbReference type="PANTHER" id="PTHR31495">
    <property type="entry name" value="PEROXYGENASE 3-RELATED"/>
    <property type="match status" value="1"/>
</dbReference>
<reference evidence="4" key="1">
    <citation type="journal article" date="2014" name="Nat. Commun.">
        <title>The emerging biofuel crop Camelina sativa retains a highly undifferentiated hexaploid genome structure.</title>
        <authorList>
            <person name="Kagale S."/>
            <person name="Koh C."/>
            <person name="Nixon J."/>
            <person name="Bollina V."/>
            <person name="Clarke W.E."/>
            <person name="Tuteja R."/>
            <person name="Spillane C."/>
            <person name="Robinson S.J."/>
            <person name="Links M.G."/>
            <person name="Clarke C."/>
            <person name="Higgins E.E."/>
            <person name="Huebert T."/>
            <person name="Sharpe A.G."/>
            <person name="Parkin I.A."/>
        </authorList>
    </citation>
    <scope>NUCLEOTIDE SEQUENCE [LARGE SCALE GENOMIC DNA]</scope>
    <source>
        <strain evidence="4">cv. DH55</strain>
    </source>
</reference>
<evidence type="ECO:0000256" key="3">
    <source>
        <dbReference type="SAM" id="Phobius"/>
    </source>
</evidence>
<protein>
    <submittedName>
        <fullName evidence="5">Probable peroxygenase 3</fullName>
    </submittedName>
</protein>
<dbReference type="Pfam" id="PF05042">
    <property type="entry name" value="Caleosin"/>
    <property type="match status" value="1"/>
</dbReference>
<proteinExistence type="inferred from homology"/>